<name>A0AAW6C126_FLAPL</name>
<dbReference type="Proteomes" id="UP001211006">
    <property type="component" value="Unassembled WGS sequence"/>
</dbReference>
<dbReference type="AlphaFoldDB" id="A0AAW6C126"/>
<protein>
    <submittedName>
        <fullName evidence="1">Uncharacterized protein</fullName>
    </submittedName>
</protein>
<proteinExistence type="predicted"/>
<dbReference type="EMBL" id="JAQLWO010000002">
    <property type="protein sequence ID" value="MDB7904779.1"/>
    <property type="molecule type" value="Genomic_DNA"/>
</dbReference>
<evidence type="ECO:0000313" key="1">
    <source>
        <dbReference type="EMBL" id="MDB7904779.1"/>
    </source>
</evidence>
<reference evidence="1" key="1">
    <citation type="submission" date="2023-01" db="EMBL/GenBank/DDBJ databases">
        <title>Human gut microbiome strain richness.</title>
        <authorList>
            <person name="Chen-Liaw A."/>
        </authorList>
    </citation>
    <scope>NUCLEOTIDE SEQUENCE</scope>
    <source>
        <strain evidence="1">2225st1_A6_2225SCRN_200828</strain>
    </source>
</reference>
<accession>A0AAW6C126</accession>
<evidence type="ECO:0000313" key="2">
    <source>
        <dbReference type="Proteomes" id="UP001211006"/>
    </source>
</evidence>
<gene>
    <name evidence="1" type="ORF">PND83_02190</name>
</gene>
<dbReference type="RefSeq" id="WP_271905806.1">
    <property type="nucleotide sequence ID" value="NZ_BAABXT010000001.1"/>
</dbReference>
<sequence length="142" mass="15470">MITADPYGISGAVAPWRSLDAMEPIVERNITERDAEEAAICGQCPLPDCNPKRVGCLLHTRAKKPKPSRDLLERMALDGYGPEEIAQATGYSISTTAMYMKDFFKAGPCERCSSKSICDAAGGTCSRKERWKAVKEVPNGGR</sequence>
<comment type="caution">
    <text evidence="1">The sequence shown here is derived from an EMBL/GenBank/DDBJ whole genome shotgun (WGS) entry which is preliminary data.</text>
</comment>
<organism evidence="1 2">
    <name type="scientific">Flavonifractor plautii</name>
    <name type="common">Fusobacterium plautii</name>
    <dbReference type="NCBI Taxonomy" id="292800"/>
    <lineage>
        <taxon>Bacteria</taxon>
        <taxon>Bacillati</taxon>
        <taxon>Bacillota</taxon>
        <taxon>Clostridia</taxon>
        <taxon>Eubacteriales</taxon>
        <taxon>Oscillospiraceae</taxon>
        <taxon>Flavonifractor</taxon>
    </lineage>
</organism>